<feature type="region of interest" description="Disordered" evidence="4">
    <location>
        <begin position="1"/>
        <end position="23"/>
    </location>
</feature>
<feature type="compositionally biased region" description="Low complexity" evidence="4">
    <location>
        <begin position="1"/>
        <end position="15"/>
    </location>
</feature>
<evidence type="ECO:0000256" key="1">
    <source>
        <dbReference type="ARBA" id="ARBA00022690"/>
    </source>
</evidence>
<dbReference type="PROSITE" id="PS51465">
    <property type="entry name" value="KAZAL_2"/>
    <property type="match status" value="1"/>
</dbReference>
<dbReference type="CDD" id="cd00104">
    <property type="entry name" value="KAZAL_FS"/>
    <property type="match status" value="1"/>
</dbReference>
<name>A0A225VER0_9STRA</name>
<comment type="caution">
    <text evidence="6">The sequence shown here is derived from an EMBL/GenBank/DDBJ whole genome shotgun (WGS) entry which is preliminary data.</text>
</comment>
<dbReference type="Pfam" id="PF07648">
    <property type="entry name" value="Kazal_2"/>
    <property type="match status" value="1"/>
</dbReference>
<dbReference type="Gene3D" id="3.30.60.30">
    <property type="match status" value="1"/>
</dbReference>
<dbReference type="SUPFAM" id="SSF100895">
    <property type="entry name" value="Kazal-type serine protease inhibitors"/>
    <property type="match status" value="1"/>
</dbReference>
<dbReference type="GO" id="GO:0005576">
    <property type="term" value="C:extracellular region"/>
    <property type="evidence" value="ECO:0007669"/>
    <property type="project" value="TreeGrafter"/>
</dbReference>
<dbReference type="InterPro" id="IPR036058">
    <property type="entry name" value="Kazal_dom_sf"/>
</dbReference>
<keyword evidence="1" id="KW-0646">Protease inhibitor</keyword>
<dbReference type="OrthoDB" id="111352at2759"/>
<keyword evidence="2" id="KW-0722">Serine protease inhibitor</keyword>
<keyword evidence="7" id="KW-1185">Reference proteome</keyword>
<reference evidence="7" key="1">
    <citation type="submission" date="2017-03" db="EMBL/GenBank/DDBJ databases">
        <title>Phytopthora megakarya and P. palmivora, two closely related causual agents of cacao black pod achieved similar genome size and gene model numbers by different mechanisms.</title>
        <authorList>
            <person name="Ali S."/>
            <person name="Shao J."/>
            <person name="Larry D.J."/>
            <person name="Kronmiller B."/>
            <person name="Shen D."/>
            <person name="Strem M.D."/>
            <person name="Melnick R.L."/>
            <person name="Guiltinan M.J."/>
            <person name="Tyler B.M."/>
            <person name="Meinhardt L.W."/>
            <person name="Bailey B.A."/>
        </authorList>
    </citation>
    <scope>NUCLEOTIDE SEQUENCE [LARGE SCALE GENOMIC DNA]</scope>
    <source>
        <strain evidence="7">zdho120</strain>
    </source>
</reference>
<gene>
    <name evidence="6" type="ORF">PHMEG_00024633</name>
</gene>
<evidence type="ECO:0000256" key="2">
    <source>
        <dbReference type="ARBA" id="ARBA00022900"/>
    </source>
</evidence>
<dbReference type="PANTHER" id="PTHR10913:SF45">
    <property type="entry name" value="FOLLISTATIN, ISOFORM A-RELATED"/>
    <property type="match status" value="1"/>
</dbReference>
<evidence type="ECO:0000313" key="7">
    <source>
        <dbReference type="Proteomes" id="UP000198211"/>
    </source>
</evidence>
<evidence type="ECO:0000256" key="4">
    <source>
        <dbReference type="SAM" id="MobiDB-lite"/>
    </source>
</evidence>
<sequence length="75" mass="7581">MLAAAAIIGTSEAAAQTPTASVSGDGINICAQTCTDENKPVCGSDGVTYGNLCKMQVTACKINVLVWKKSDGSCP</sequence>
<evidence type="ECO:0000259" key="5">
    <source>
        <dbReference type="PROSITE" id="PS51465"/>
    </source>
</evidence>
<protein>
    <submittedName>
        <fullName evidence="6">Kazal-like serine protease inhibitor</fullName>
    </submittedName>
</protein>
<dbReference type="EMBL" id="NBNE01005424">
    <property type="protein sequence ID" value="OWZ03604.1"/>
    <property type="molecule type" value="Genomic_DNA"/>
</dbReference>
<accession>A0A225VER0</accession>
<evidence type="ECO:0000313" key="6">
    <source>
        <dbReference type="EMBL" id="OWZ03604.1"/>
    </source>
</evidence>
<dbReference type="Proteomes" id="UP000198211">
    <property type="component" value="Unassembled WGS sequence"/>
</dbReference>
<evidence type="ECO:0000256" key="3">
    <source>
        <dbReference type="ARBA" id="ARBA00023157"/>
    </source>
</evidence>
<proteinExistence type="predicted"/>
<keyword evidence="3" id="KW-1015">Disulfide bond</keyword>
<dbReference type="PANTHER" id="PTHR10913">
    <property type="entry name" value="FOLLISTATIN-RELATED"/>
    <property type="match status" value="1"/>
</dbReference>
<dbReference type="InterPro" id="IPR050653">
    <property type="entry name" value="Prot_Inhib_GrowthFact_Antg"/>
</dbReference>
<dbReference type="SMART" id="SM00280">
    <property type="entry name" value="KAZAL"/>
    <property type="match status" value="1"/>
</dbReference>
<dbReference type="AlphaFoldDB" id="A0A225VER0"/>
<dbReference type="InterPro" id="IPR002350">
    <property type="entry name" value="Kazal_dom"/>
</dbReference>
<organism evidence="6 7">
    <name type="scientific">Phytophthora megakarya</name>
    <dbReference type="NCBI Taxonomy" id="4795"/>
    <lineage>
        <taxon>Eukaryota</taxon>
        <taxon>Sar</taxon>
        <taxon>Stramenopiles</taxon>
        <taxon>Oomycota</taxon>
        <taxon>Peronosporomycetes</taxon>
        <taxon>Peronosporales</taxon>
        <taxon>Peronosporaceae</taxon>
        <taxon>Phytophthora</taxon>
    </lineage>
</organism>
<feature type="domain" description="Kazal-like" evidence="5">
    <location>
        <begin position="24"/>
        <end position="75"/>
    </location>
</feature>